<evidence type="ECO:0000313" key="8">
    <source>
        <dbReference type="EMBL" id="GAA1103422.1"/>
    </source>
</evidence>
<dbReference type="Proteomes" id="UP001501581">
    <property type="component" value="Unassembled WGS sequence"/>
</dbReference>
<keyword evidence="9" id="KW-1185">Reference proteome</keyword>
<evidence type="ECO:0000256" key="7">
    <source>
        <dbReference type="SAM" id="Phobius"/>
    </source>
</evidence>
<gene>
    <name evidence="8" type="ORF">GCM10009668_22800</name>
</gene>
<dbReference type="PANTHER" id="PTHR30213:SF1">
    <property type="entry name" value="INNER MEMBRANE PROTEIN YHJD"/>
    <property type="match status" value="1"/>
</dbReference>
<dbReference type="Pfam" id="PF03631">
    <property type="entry name" value="Virul_fac_BrkB"/>
    <property type="match status" value="1"/>
</dbReference>
<comment type="subcellular location">
    <subcellularLocation>
        <location evidence="1">Cell membrane</location>
        <topology evidence="1">Multi-pass membrane protein</topology>
    </subcellularLocation>
</comment>
<sequence length="410" mass="44353">MFRGAVSVLDRAQRRVRAVSIPLGVIYKFFEDQGNYLAAILTYYAFIAIFPLMLLATSILGFFLEGRPELQEQLLDSALSQFPIIGDQLGRPGGLQGSAGGVISGLLVSLYGAMGLGQAIQNVQNVAWYVPRNSRPNPILLRLKSVALLSVVGVGMVAISVLATLGSSTDILGKWTSVTGVAWLIRVVHVLLIGTVLTLLFRVATAKDHHLLRAAPGAFFVAVMWQVIQHYGAVFVAKVIVGTSEMTQVFGVVLGLIGLLYAGSVAAVFGVALNVVLALRLYPRALLTPFTDHVQLTDGDRRAYTGMARAQRTKDFADIQVRFGPSPLDLKVARESAERAASERETLRRLQQERRNDAADDDDDGDRRVLQADDGLEPTQPLRFEELDDPQSRERGSGSDAAPGSGREAG</sequence>
<organism evidence="8 9">
    <name type="scientific">Nocardioides dubius</name>
    <dbReference type="NCBI Taxonomy" id="317019"/>
    <lineage>
        <taxon>Bacteria</taxon>
        <taxon>Bacillati</taxon>
        <taxon>Actinomycetota</taxon>
        <taxon>Actinomycetes</taxon>
        <taxon>Propionibacteriales</taxon>
        <taxon>Nocardioidaceae</taxon>
        <taxon>Nocardioides</taxon>
    </lineage>
</organism>
<evidence type="ECO:0000256" key="1">
    <source>
        <dbReference type="ARBA" id="ARBA00004651"/>
    </source>
</evidence>
<name>A0ABN1TW70_9ACTN</name>
<evidence type="ECO:0000256" key="6">
    <source>
        <dbReference type="SAM" id="MobiDB-lite"/>
    </source>
</evidence>
<evidence type="ECO:0000256" key="4">
    <source>
        <dbReference type="ARBA" id="ARBA00022989"/>
    </source>
</evidence>
<evidence type="ECO:0000313" key="9">
    <source>
        <dbReference type="Proteomes" id="UP001501581"/>
    </source>
</evidence>
<keyword evidence="3 7" id="KW-0812">Transmembrane</keyword>
<keyword evidence="4 7" id="KW-1133">Transmembrane helix</keyword>
<feature type="compositionally biased region" description="Basic and acidic residues" evidence="6">
    <location>
        <begin position="341"/>
        <end position="358"/>
    </location>
</feature>
<feature type="transmembrane region" description="Helical" evidence="7">
    <location>
        <begin position="145"/>
        <end position="163"/>
    </location>
</feature>
<evidence type="ECO:0000256" key="3">
    <source>
        <dbReference type="ARBA" id="ARBA00022692"/>
    </source>
</evidence>
<evidence type="ECO:0008006" key="10">
    <source>
        <dbReference type="Google" id="ProtNLM"/>
    </source>
</evidence>
<dbReference type="InterPro" id="IPR017039">
    <property type="entry name" value="Virul_fac_BrkB"/>
</dbReference>
<feature type="transmembrane region" description="Helical" evidence="7">
    <location>
        <begin position="211"/>
        <end position="228"/>
    </location>
</feature>
<feature type="transmembrane region" description="Helical" evidence="7">
    <location>
        <begin position="248"/>
        <end position="277"/>
    </location>
</feature>
<feature type="transmembrane region" description="Helical" evidence="7">
    <location>
        <begin position="36"/>
        <end position="64"/>
    </location>
</feature>
<keyword evidence="5 7" id="KW-0472">Membrane</keyword>
<keyword evidence="2" id="KW-1003">Cell membrane</keyword>
<reference evidence="8 9" key="1">
    <citation type="journal article" date="2019" name="Int. J. Syst. Evol. Microbiol.">
        <title>The Global Catalogue of Microorganisms (GCM) 10K type strain sequencing project: providing services to taxonomists for standard genome sequencing and annotation.</title>
        <authorList>
            <consortium name="The Broad Institute Genomics Platform"/>
            <consortium name="The Broad Institute Genome Sequencing Center for Infectious Disease"/>
            <person name="Wu L."/>
            <person name="Ma J."/>
        </authorList>
    </citation>
    <scope>NUCLEOTIDE SEQUENCE [LARGE SCALE GENOMIC DNA]</scope>
    <source>
        <strain evidence="8 9">JCM 13008</strain>
    </source>
</reference>
<evidence type="ECO:0000256" key="2">
    <source>
        <dbReference type="ARBA" id="ARBA00022475"/>
    </source>
</evidence>
<evidence type="ECO:0000256" key="5">
    <source>
        <dbReference type="ARBA" id="ARBA00023136"/>
    </source>
</evidence>
<accession>A0ABN1TW70</accession>
<feature type="transmembrane region" description="Helical" evidence="7">
    <location>
        <begin position="183"/>
        <end position="204"/>
    </location>
</feature>
<protein>
    <recommendedName>
        <fullName evidence="10">YihY/virulence factor BrkB family protein</fullName>
    </recommendedName>
</protein>
<feature type="region of interest" description="Disordered" evidence="6">
    <location>
        <begin position="341"/>
        <end position="410"/>
    </location>
</feature>
<dbReference type="EMBL" id="BAAALG010000009">
    <property type="protein sequence ID" value="GAA1103422.1"/>
    <property type="molecule type" value="Genomic_DNA"/>
</dbReference>
<dbReference type="PANTHER" id="PTHR30213">
    <property type="entry name" value="INNER MEMBRANE PROTEIN YHJD"/>
    <property type="match status" value="1"/>
</dbReference>
<comment type="caution">
    <text evidence="8">The sequence shown here is derived from an EMBL/GenBank/DDBJ whole genome shotgun (WGS) entry which is preliminary data.</text>
</comment>
<proteinExistence type="predicted"/>